<keyword evidence="2" id="KW-1185">Reference proteome</keyword>
<evidence type="ECO:0000313" key="1">
    <source>
        <dbReference type="EMBL" id="POH66572.1"/>
    </source>
</evidence>
<proteinExistence type="predicted"/>
<protein>
    <submittedName>
        <fullName evidence="1">Uncharacterized protein</fullName>
    </submittedName>
</protein>
<gene>
    <name evidence="1" type="ORF">C3B61_08420</name>
</gene>
<comment type="caution">
    <text evidence="1">The sequence shown here is derived from an EMBL/GenBank/DDBJ whole genome shotgun (WGS) entry which is preliminary data.</text>
</comment>
<dbReference type="EMBL" id="PPXD01000009">
    <property type="protein sequence ID" value="POH66572.1"/>
    <property type="molecule type" value="Genomic_DNA"/>
</dbReference>
<evidence type="ECO:0000313" key="2">
    <source>
        <dbReference type="Proteomes" id="UP000237340"/>
    </source>
</evidence>
<dbReference type="RefSeq" id="WP_103460211.1">
    <property type="nucleotide sequence ID" value="NZ_PPXD01000009.1"/>
</dbReference>
<dbReference type="Proteomes" id="UP000237340">
    <property type="component" value="Unassembled WGS sequence"/>
</dbReference>
<accession>A0A2S3ZGU6</accession>
<organism evidence="1 2">
    <name type="scientific">Cryobacterium zongtaii</name>
    <dbReference type="NCBI Taxonomy" id="1259217"/>
    <lineage>
        <taxon>Bacteria</taxon>
        <taxon>Bacillati</taxon>
        <taxon>Actinomycetota</taxon>
        <taxon>Actinomycetes</taxon>
        <taxon>Micrococcales</taxon>
        <taxon>Microbacteriaceae</taxon>
        <taxon>Cryobacterium</taxon>
    </lineage>
</organism>
<name>A0A2S3ZGU6_9MICO</name>
<reference evidence="1 2" key="1">
    <citation type="submission" date="2018-01" db="EMBL/GenBank/DDBJ databases">
        <title>Cryobacterium sp. nov., from glaciers in China.</title>
        <authorList>
            <person name="Liu Q."/>
            <person name="Xin Y.-H."/>
        </authorList>
    </citation>
    <scope>NUCLEOTIDE SEQUENCE [LARGE SCALE GENOMIC DNA]</scope>
    <source>
        <strain evidence="1 2">TMN-42</strain>
    </source>
</reference>
<sequence>MTRSAEFDAFGPWVDRVHDATEVPGLYRDYPVDFVTSRLVLKVPRNISRRDALPTMDLYDHLIIAAPETLVVLSRVNADTSGSPRGYTERTLGYGDVAAVTETIDMVDGRLDILARTGETLTVPYNGSSQQVITRLIDVLSELTLAALRPTPAVTIPEADAPPADLDLLDLGKEDVGLVTSYFDVMRHELGAILLAAHGRMVLPPRGGLVNRAVHAFYPMTLHGAVLCRTDRELHIVGRKGWLVRGSTPDLSRSHTSIPLAAIDEIVLAPHPTYLGASVVTVRLGAARIDLVLPEGSAAVQALVG</sequence>
<dbReference type="AlphaFoldDB" id="A0A2S3ZGU6"/>